<dbReference type="HAMAP" id="MF_01043">
    <property type="entry name" value="PlsY"/>
    <property type="match status" value="1"/>
</dbReference>
<evidence type="ECO:0000256" key="5">
    <source>
        <dbReference type="ARBA" id="ARBA00022989"/>
    </source>
</evidence>
<dbReference type="KEGG" id="nti:DNFV4_02926"/>
<evidence type="ECO:0000256" key="2">
    <source>
        <dbReference type="ARBA" id="ARBA00022516"/>
    </source>
</evidence>
<comment type="similarity">
    <text evidence="10">Belongs to the PlsY family.</text>
</comment>
<dbReference type="PANTHER" id="PTHR30309">
    <property type="entry name" value="INNER MEMBRANE PROTEIN YGIH"/>
    <property type="match status" value="1"/>
</dbReference>
<proteinExistence type="inferred from homology"/>
<keyword evidence="7 10" id="KW-0472">Membrane</keyword>
<dbReference type="EMBL" id="OX365700">
    <property type="protein sequence ID" value="CAI4032496.1"/>
    <property type="molecule type" value="Genomic_DNA"/>
</dbReference>
<organism evidence="12 13">
    <name type="scientific">Nitrospira tepida</name>
    <dbReference type="NCBI Taxonomy" id="2973512"/>
    <lineage>
        <taxon>Bacteria</taxon>
        <taxon>Pseudomonadati</taxon>
        <taxon>Nitrospirota</taxon>
        <taxon>Nitrospiria</taxon>
        <taxon>Nitrospirales</taxon>
        <taxon>Nitrospiraceae</taxon>
        <taxon>Nitrospira</taxon>
    </lineage>
</organism>
<evidence type="ECO:0000256" key="3">
    <source>
        <dbReference type="ARBA" id="ARBA00022679"/>
    </source>
</evidence>
<keyword evidence="13" id="KW-1185">Reference proteome</keyword>
<dbReference type="GO" id="GO:0008654">
    <property type="term" value="P:phospholipid biosynthetic process"/>
    <property type="evidence" value="ECO:0007669"/>
    <property type="project" value="UniProtKB-UniRule"/>
</dbReference>
<keyword evidence="5 10" id="KW-1133">Transmembrane helix</keyword>
<feature type="transmembrane region" description="Helical" evidence="10">
    <location>
        <begin position="109"/>
        <end position="135"/>
    </location>
</feature>
<evidence type="ECO:0000256" key="7">
    <source>
        <dbReference type="ARBA" id="ARBA00023136"/>
    </source>
</evidence>
<comment type="subcellular location">
    <subcellularLocation>
        <location evidence="10">Cell membrane</location>
        <topology evidence="10">Multi-pass membrane protein</topology>
    </subcellularLocation>
</comment>
<keyword evidence="1 10" id="KW-1003">Cell membrane</keyword>
<feature type="transmembrane region" description="Helical" evidence="10">
    <location>
        <begin position="141"/>
        <end position="174"/>
    </location>
</feature>
<feature type="transmembrane region" description="Helical" evidence="10">
    <location>
        <begin position="6"/>
        <end position="27"/>
    </location>
</feature>
<dbReference type="NCBIfam" id="TIGR00023">
    <property type="entry name" value="glycerol-3-phosphate 1-O-acyltransferase PlsY"/>
    <property type="match status" value="1"/>
</dbReference>
<evidence type="ECO:0000256" key="8">
    <source>
        <dbReference type="ARBA" id="ARBA00023209"/>
    </source>
</evidence>
<evidence type="ECO:0000256" key="11">
    <source>
        <dbReference type="SAM" id="MobiDB-lite"/>
    </source>
</evidence>
<dbReference type="PANTHER" id="PTHR30309:SF0">
    <property type="entry name" value="GLYCEROL-3-PHOSPHATE ACYLTRANSFERASE-RELATED"/>
    <property type="match status" value="1"/>
</dbReference>
<evidence type="ECO:0000256" key="4">
    <source>
        <dbReference type="ARBA" id="ARBA00022692"/>
    </source>
</evidence>
<dbReference type="EC" id="2.3.1.275" evidence="10"/>
<keyword evidence="2 10" id="KW-0444">Lipid biosynthesis</keyword>
<comment type="catalytic activity">
    <reaction evidence="10">
        <text>an acyl phosphate + sn-glycerol 3-phosphate = a 1-acyl-sn-glycero-3-phosphate + phosphate</text>
        <dbReference type="Rhea" id="RHEA:34075"/>
        <dbReference type="ChEBI" id="CHEBI:43474"/>
        <dbReference type="ChEBI" id="CHEBI:57597"/>
        <dbReference type="ChEBI" id="CHEBI:57970"/>
        <dbReference type="ChEBI" id="CHEBI:59918"/>
        <dbReference type="EC" id="2.3.1.275"/>
    </reaction>
</comment>
<keyword evidence="8 10" id="KW-0594">Phospholipid biosynthesis</keyword>
<evidence type="ECO:0000313" key="12">
    <source>
        <dbReference type="EMBL" id="CAI4032496.1"/>
    </source>
</evidence>
<dbReference type="SMART" id="SM01207">
    <property type="entry name" value="G3P_acyltransf"/>
    <property type="match status" value="1"/>
</dbReference>
<keyword evidence="9 10" id="KW-1208">Phospholipid metabolism</keyword>
<comment type="pathway">
    <text evidence="10">Lipid metabolism; phospholipid metabolism.</text>
</comment>
<comment type="function">
    <text evidence="10">Catalyzes the transfer of an acyl group from acyl-phosphate (acyl-PO(4)) to glycerol-3-phosphate (G3P) to form lysophosphatidic acid (LPA). This enzyme utilizes acyl-phosphate as fatty acyl donor, but not acyl-CoA or acyl-ACP.</text>
</comment>
<evidence type="ECO:0000313" key="13">
    <source>
        <dbReference type="Proteomes" id="UP001179121"/>
    </source>
</evidence>
<dbReference type="GO" id="GO:0043772">
    <property type="term" value="F:acyl-phosphate glycerol-3-phosphate acyltransferase activity"/>
    <property type="evidence" value="ECO:0007669"/>
    <property type="project" value="UniProtKB-UniRule"/>
</dbReference>
<accession>A0AA86N0X6</accession>
<evidence type="ECO:0000256" key="1">
    <source>
        <dbReference type="ARBA" id="ARBA00022475"/>
    </source>
</evidence>
<evidence type="ECO:0000256" key="10">
    <source>
        <dbReference type="HAMAP-Rule" id="MF_01043"/>
    </source>
</evidence>
<dbReference type="Proteomes" id="UP001179121">
    <property type="component" value="Chromosome"/>
</dbReference>
<gene>
    <name evidence="10" type="primary">plsY</name>
    <name evidence="12" type="ORF">DNFV4_02926</name>
</gene>
<evidence type="ECO:0000256" key="9">
    <source>
        <dbReference type="ARBA" id="ARBA00023264"/>
    </source>
</evidence>
<dbReference type="RefSeq" id="WP_289269218.1">
    <property type="nucleotide sequence ID" value="NZ_OX365700.1"/>
</dbReference>
<sequence length="208" mass="21803">MLFPLWLLGGYLLGAVPFGVVVCRALGRPDPRTTGSRNIGFTNVLRVAGKDAGLLTLLGDMGKGWVAGWGAGQVFGETWMVLAVALASVVGHLFSLFMRFRGGKGVATALGAVLGVEPVLGGILLAVWLGTAALWRYSSGAAIAAFAVFPLLALVRGDGLLVVFACVVSGLILLRHRENMRRLWHGTEPKIGKREGSGPSHAESASRA</sequence>
<protein>
    <recommendedName>
        <fullName evidence="10">Glycerol-3-phosphate acyltransferase</fullName>
    </recommendedName>
    <alternativeName>
        <fullName evidence="10">Acyl-PO4 G3P acyltransferase</fullName>
    </alternativeName>
    <alternativeName>
        <fullName evidence="10">Acyl-phosphate--glycerol-3-phosphate acyltransferase</fullName>
    </alternativeName>
    <alternativeName>
        <fullName evidence="10">G3P acyltransferase</fullName>
        <shortName evidence="10">GPAT</shortName>
        <ecNumber evidence="10">2.3.1.275</ecNumber>
    </alternativeName>
    <alternativeName>
        <fullName evidence="10">Lysophosphatidic acid synthase</fullName>
        <shortName evidence="10">LPA synthase</shortName>
    </alternativeName>
</protein>
<feature type="region of interest" description="Disordered" evidence="11">
    <location>
        <begin position="188"/>
        <end position="208"/>
    </location>
</feature>
<dbReference type="InterPro" id="IPR003811">
    <property type="entry name" value="G3P_acylTferase_PlsY"/>
</dbReference>
<reference evidence="12" key="1">
    <citation type="submission" date="2022-10" db="EMBL/GenBank/DDBJ databases">
        <authorList>
            <person name="Koch H."/>
        </authorList>
    </citation>
    <scope>NUCLEOTIDE SEQUENCE</scope>
    <source>
        <strain evidence="12">DNF</strain>
    </source>
</reference>
<name>A0AA86N0X6_9BACT</name>
<feature type="transmembrane region" description="Helical" evidence="10">
    <location>
        <begin position="79"/>
        <end position="97"/>
    </location>
</feature>
<evidence type="ECO:0000256" key="6">
    <source>
        <dbReference type="ARBA" id="ARBA00023098"/>
    </source>
</evidence>
<keyword evidence="4 10" id="KW-0812">Transmembrane</keyword>
<keyword evidence="6 10" id="KW-0443">Lipid metabolism</keyword>
<dbReference type="AlphaFoldDB" id="A0AA86N0X6"/>
<dbReference type="GO" id="GO:0005886">
    <property type="term" value="C:plasma membrane"/>
    <property type="evidence" value="ECO:0007669"/>
    <property type="project" value="UniProtKB-SubCell"/>
</dbReference>
<keyword evidence="12" id="KW-0012">Acyltransferase</keyword>
<dbReference type="Pfam" id="PF02660">
    <property type="entry name" value="G3P_acyltransf"/>
    <property type="match status" value="1"/>
</dbReference>
<keyword evidence="3 10" id="KW-0808">Transferase</keyword>
<comment type="subunit">
    <text evidence="10">Probably interacts with PlsX.</text>
</comment>